<evidence type="ECO:0000313" key="1">
    <source>
        <dbReference type="EMBL" id="MPM32056.1"/>
    </source>
</evidence>
<organism evidence="1">
    <name type="scientific">bioreactor metagenome</name>
    <dbReference type="NCBI Taxonomy" id="1076179"/>
    <lineage>
        <taxon>unclassified sequences</taxon>
        <taxon>metagenomes</taxon>
        <taxon>ecological metagenomes</taxon>
    </lineage>
</organism>
<proteinExistence type="predicted"/>
<comment type="caution">
    <text evidence="1">The sequence shown here is derived from an EMBL/GenBank/DDBJ whole genome shotgun (WGS) entry which is preliminary data.</text>
</comment>
<dbReference type="EMBL" id="VSSQ01006252">
    <property type="protein sequence ID" value="MPM32056.1"/>
    <property type="molecule type" value="Genomic_DNA"/>
</dbReference>
<accession>A0A644YU54</accession>
<gene>
    <name evidence="1" type="ORF">SDC9_78614</name>
</gene>
<protein>
    <submittedName>
        <fullName evidence="1">Uncharacterized protein</fullName>
    </submittedName>
</protein>
<sequence length="94" mass="10286">MLDNITREGVRVGIIATSASSNTADVTERINAMKPDYMTGDLVITITYSNSTNFRDGDITVVTTYDLPTLTPLTSFLAEDGAFHLRSECTMKMS</sequence>
<dbReference type="AlphaFoldDB" id="A0A644YU54"/>
<name>A0A644YU54_9ZZZZ</name>
<reference evidence="1" key="1">
    <citation type="submission" date="2019-08" db="EMBL/GenBank/DDBJ databases">
        <authorList>
            <person name="Kucharzyk K."/>
            <person name="Murdoch R.W."/>
            <person name="Higgins S."/>
            <person name="Loffler F."/>
        </authorList>
    </citation>
    <scope>NUCLEOTIDE SEQUENCE</scope>
</reference>